<dbReference type="AlphaFoldDB" id="A0AAD9UQL5"/>
<dbReference type="GO" id="GO:0030126">
    <property type="term" value="C:COPI vesicle coat"/>
    <property type="evidence" value="ECO:0007669"/>
    <property type="project" value="InterPro"/>
</dbReference>
<keyword evidence="4 11" id="KW-0963">Cytoplasm</keyword>
<dbReference type="PIRSF" id="PIRSF037093">
    <property type="entry name" value="Coatomer_gamma_subunit"/>
    <property type="match status" value="1"/>
</dbReference>
<dbReference type="InterPro" id="IPR013040">
    <property type="entry name" value="Coatomer_gsu_app_Ig-like_dom"/>
</dbReference>
<dbReference type="InterPro" id="IPR012295">
    <property type="entry name" value="TBP_dom_sf"/>
</dbReference>
<evidence type="ECO:0000256" key="11">
    <source>
        <dbReference type="PIRNR" id="PIRNR037093"/>
    </source>
</evidence>
<comment type="similarity">
    <text evidence="2 11">Belongs to the COPG family.</text>
</comment>
<dbReference type="InterPro" id="IPR017106">
    <property type="entry name" value="Coatomer_gsu"/>
</dbReference>
<dbReference type="InterPro" id="IPR002553">
    <property type="entry name" value="Clathrin/coatomer_adapt-like_N"/>
</dbReference>
<proteinExistence type="inferred from homology"/>
<dbReference type="PANTHER" id="PTHR10261">
    <property type="entry name" value="COATOMER SUBUNIT GAMMA"/>
    <property type="match status" value="1"/>
</dbReference>
<dbReference type="GO" id="GO:0005198">
    <property type="term" value="F:structural molecule activity"/>
    <property type="evidence" value="ECO:0007669"/>
    <property type="project" value="InterPro"/>
</dbReference>
<evidence type="ECO:0000256" key="2">
    <source>
        <dbReference type="ARBA" id="ARBA00010720"/>
    </source>
</evidence>
<dbReference type="InterPro" id="IPR016024">
    <property type="entry name" value="ARM-type_fold"/>
</dbReference>
<evidence type="ECO:0000256" key="4">
    <source>
        <dbReference type="ARBA" id="ARBA00022490"/>
    </source>
</evidence>
<keyword evidence="5" id="KW-0677">Repeat</keyword>
<dbReference type="GO" id="GO:0006888">
    <property type="term" value="P:endoplasmic reticulum to Golgi vesicle-mediated transport"/>
    <property type="evidence" value="ECO:0007669"/>
    <property type="project" value="TreeGrafter"/>
</dbReference>
<evidence type="ECO:0000256" key="3">
    <source>
        <dbReference type="ARBA" id="ARBA00022448"/>
    </source>
</evidence>
<dbReference type="GO" id="GO:0006891">
    <property type="term" value="P:intra-Golgi vesicle-mediated transport"/>
    <property type="evidence" value="ECO:0007669"/>
    <property type="project" value="TreeGrafter"/>
</dbReference>
<sequence length="880" mass="98278">MGVDLNVRLETNLSKFDDKNSILHDARVFTKTPINAKKCIAALTRILGLLNHGNEILTPEETTGIFFGATRLFECNDERLRRLVYLLIKSLSVNETEVFIVTSSLTKDVNSSNAVYRANAIRALCCIVNTAMASQFERFIKSSLVERDSYVSSSALLCCICMHRHMPTVLRRWMGEITACLSSPHKMVQFHATLLIFVLRMQDRQSLWKLVTDLVQGDVTNTPPEVEIFVIRLLSSSVLGHESESTPLLKRFLSSPHSATKLEACKAISKMALDIYKCQGSLEGFPFDIGSLMECLCGFLDSKDGIMQFAAMRIISEMAEYMPLVTSLLNSQIEALINNPLVSAYALVSLLHTGGDEAIDKLLDRASDLTVDLKLQIARAITRKCVEYPHKHASILTFYANGFRDETGYEAKREMVEGTIRIVNEFPQATRMGLLNLCEFIEDCEYVNLCTRILHYLGDKVPQTQAPQDYVRFIYNRMLLEGPLVRCAAIDALGAIVSACPHLGESIAVLLKPCMADLTNDDELRERIAVILVQLHQPTKIGDFKRLDLHPSVVTRMCHQLEICIETDDYTTLLQDSVEAFVQDLESKIQIAPRKLGSMGSIGLIERRSSAGSTSSMDIFHSIADYLPPNVSLITTQTNRLTDEEEDYGVVVTTHVSPKVLILQFDIVNTIADQLLEHLRVHLVAGDLKDWKVVYTGEIDQLHCNEVKQCFVILEHRDSSEPVDPLDPLDHLLTGTFQVHLEFDAKSGPNSQGYHEQFRANDFNLAIGHWCSPWPILHETKFNAQWDQWEQYETTANFALGASSAKDGAKTIIAFFGPDNVQVRETGNELLQHLDVAATLAGSDFIAKANIAHGGGKCLLKLRLRTPNPRVTHAVLAGLD</sequence>
<dbReference type="GO" id="GO:0000139">
    <property type="term" value="C:Golgi membrane"/>
    <property type="evidence" value="ECO:0007669"/>
    <property type="project" value="UniProtKB-SubCell"/>
</dbReference>
<keyword evidence="3 11" id="KW-0813">Transport</keyword>
<dbReference type="InterPro" id="IPR037067">
    <property type="entry name" value="Coatomer_gsu_app_sf"/>
</dbReference>
<comment type="caution">
    <text evidence="14">The sequence shown here is derived from an EMBL/GenBank/DDBJ whole genome shotgun (WGS) entry which is preliminary data.</text>
</comment>
<dbReference type="SUPFAM" id="SSF48371">
    <property type="entry name" value="ARM repeat"/>
    <property type="match status" value="1"/>
</dbReference>
<dbReference type="InterPro" id="IPR011989">
    <property type="entry name" value="ARM-like"/>
</dbReference>
<keyword evidence="7 11" id="KW-0653">Protein transport</keyword>
<dbReference type="Pfam" id="PF08752">
    <property type="entry name" value="COP-gamma_platf"/>
    <property type="match status" value="1"/>
</dbReference>
<gene>
    <name evidence="14" type="ORF">BdWA1_001272</name>
</gene>
<comment type="function">
    <text evidence="11">The coatomer is a cytosolic protein complex that binds to dilysine motifs and reversibly associates with Golgi non-clathrin-coated vesicles, which further mediate biosynthetic protein transport from the ER, via the Golgi up to the trans Golgi network. Coatomer complex is required for budding from Golgi membranes, and is essential for the retrograde Golgi-to-ER transport of dilysine-tagged proteins.</text>
</comment>
<evidence type="ECO:0000259" key="13">
    <source>
        <dbReference type="Pfam" id="PF08752"/>
    </source>
</evidence>
<name>A0AAD9UQL5_9APIC</name>
<evidence type="ECO:0000256" key="8">
    <source>
        <dbReference type="ARBA" id="ARBA00023034"/>
    </source>
</evidence>
<evidence type="ECO:0000256" key="6">
    <source>
        <dbReference type="ARBA" id="ARBA00022892"/>
    </source>
</evidence>
<evidence type="ECO:0000256" key="9">
    <source>
        <dbReference type="ARBA" id="ARBA00023136"/>
    </source>
</evidence>
<dbReference type="Gene3D" id="3.30.310.10">
    <property type="entry name" value="TATA-Binding Protein"/>
    <property type="match status" value="1"/>
</dbReference>
<comment type="subcellular location">
    <subcellularLocation>
        <location evidence="11">Cytoplasm</location>
    </subcellularLocation>
    <subcellularLocation>
        <location evidence="1 11">Golgi apparatus membrane</location>
        <topology evidence="1 11">Peripheral membrane protein</topology>
        <orientation evidence="1 11">Cytoplasmic side</orientation>
    </subcellularLocation>
    <subcellularLocation>
        <location evidence="11">Cytoplasmic vesicle</location>
        <location evidence="11">COPI-coated vesicle membrane</location>
        <topology evidence="11">Peripheral membrane protein</topology>
        <orientation evidence="11">Cytoplasmic side</orientation>
    </subcellularLocation>
</comment>
<comment type="subunit">
    <text evidence="11">Oligomeric complex.</text>
</comment>
<keyword evidence="10 11" id="KW-0968">Cytoplasmic vesicle</keyword>
<dbReference type="Gene3D" id="2.60.40.1480">
    <property type="entry name" value="Coatomer, gamma subunit, appendage domain"/>
    <property type="match status" value="1"/>
</dbReference>
<evidence type="ECO:0000259" key="12">
    <source>
        <dbReference type="Pfam" id="PF01602"/>
    </source>
</evidence>
<evidence type="ECO:0000256" key="10">
    <source>
        <dbReference type="ARBA" id="ARBA00023329"/>
    </source>
</evidence>
<dbReference type="Gene3D" id="1.25.10.10">
    <property type="entry name" value="Leucine-rich Repeat Variant"/>
    <property type="match status" value="1"/>
</dbReference>
<evidence type="ECO:0000256" key="1">
    <source>
        <dbReference type="ARBA" id="ARBA00004255"/>
    </source>
</evidence>
<evidence type="ECO:0000313" key="14">
    <source>
        <dbReference type="EMBL" id="KAK2198263.1"/>
    </source>
</evidence>
<dbReference type="KEGG" id="bdw:94335570"/>
<dbReference type="GO" id="GO:0005783">
    <property type="term" value="C:endoplasmic reticulum"/>
    <property type="evidence" value="ECO:0007669"/>
    <property type="project" value="TreeGrafter"/>
</dbReference>
<keyword evidence="6 11" id="KW-0931">ER-Golgi transport</keyword>
<feature type="domain" description="Coatomer gamma subunit appendage Ig-like subdomain" evidence="13">
    <location>
        <begin position="635"/>
        <end position="765"/>
    </location>
</feature>
<reference evidence="14" key="1">
    <citation type="journal article" date="2023" name="Nat. Microbiol.">
        <title>Babesia duncani multi-omics identifies virulence factors and drug targets.</title>
        <authorList>
            <person name="Singh P."/>
            <person name="Lonardi S."/>
            <person name="Liang Q."/>
            <person name="Vydyam P."/>
            <person name="Khabirova E."/>
            <person name="Fang T."/>
            <person name="Gihaz S."/>
            <person name="Thekkiniath J."/>
            <person name="Munshi M."/>
            <person name="Abel S."/>
            <person name="Ciampossin L."/>
            <person name="Batugedara G."/>
            <person name="Gupta M."/>
            <person name="Lu X.M."/>
            <person name="Lenz T."/>
            <person name="Chakravarty S."/>
            <person name="Cornillot E."/>
            <person name="Hu Y."/>
            <person name="Ma W."/>
            <person name="Gonzalez L.M."/>
            <person name="Sanchez S."/>
            <person name="Estrada K."/>
            <person name="Sanchez-Flores A."/>
            <person name="Montero E."/>
            <person name="Harb O.S."/>
            <person name="Le Roch K.G."/>
            <person name="Mamoun C.B."/>
        </authorList>
    </citation>
    <scope>NUCLEOTIDE SEQUENCE</scope>
    <source>
        <strain evidence="14">WA1</strain>
    </source>
</reference>
<dbReference type="EMBL" id="JALLKP010000001">
    <property type="protein sequence ID" value="KAK2198263.1"/>
    <property type="molecule type" value="Genomic_DNA"/>
</dbReference>
<evidence type="ECO:0000256" key="5">
    <source>
        <dbReference type="ARBA" id="ARBA00022737"/>
    </source>
</evidence>
<dbReference type="RefSeq" id="XP_067805105.1">
    <property type="nucleotide sequence ID" value="XM_067946314.1"/>
</dbReference>
<dbReference type="GO" id="GO:0006886">
    <property type="term" value="P:intracellular protein transport"/>
    <property type="evidence" value="ECO:0007669"/>
    <property type="project" value="InterPro"/>
</dbReference>
<organism evidence="14 15">
    <name type="scientific">Babesia duncani</name>
    <dbReference type="NCBI Taxonomy" id="323732"/>
    <lineage>
        <taxon>Eukaryota</taxon>
        <taxon>Sar</taxon>
        <taxon>Alveolata</taxon>
        <taxon>Apicomplexa</taxon>
        <taxon>Aconoidasida</taxon>
        <taxon>Piroplasmida</taxon>
        <taxon>Babesiidae</taxon>
        <taxon>Babesia</taxon>
    </lineage>
</organism>
<dbReference type="GO" id="GO:0005793">
    <property type="term" value="C:endoplasmic reticulum-Golgi intermediate compartment"/>
    <property type="evidence" value="ECO:0007669"/>
    <property type="project" value="TreeGrafter"/>
</dbReference>
<keyword evidence="9 11" id="KW-0472">Membrane</keyword>
<protein>
    <recommendedName>
        <fullName evidence="11">Coatomer subunit gamma</fullName>
    </recommendedName>
</protein>
<feature type="domain" description="Clathrin/coatomer adaptor adaptin-like N-terminal" evidence="12">
    <location>
        <begin position="20"/>
        <end position="535"/>
    </location>
</feature>
<dbReference type="Pfam" id="PF01602">
    <property type="entry name" value="Adaptin_N"/>
    <property type="match status" value="1"/>
</dbReference>
<dbReference type="GO" id="GO:0009306">
    <property type="term" value="P:protein secretion"/>
    <property type="evidence" value="ECO:0007669"/>
    <property type="project" value="TreeGrafter"/>
</dbReference>
<evidence type="ECO:0000313" key="15">
    <source>
        <dbReference type="Proteomes" id="UP001214638"/>
    </source>
</evidence>
<accession>A0AAD9UQL5</accession>
<dbReference type="SUPFAM" id="SSF49348">
    <property type="entry name" value="Clathrin adaptor appendage domain"/>
    <property type="match status" value="1"/>
</dbReference>
<keyword evidence="15" id="KW-1185">Reference proteome</keyword>
<dbReference type="GeneID" id="94335570"/>
<dbReference type="Proteomes" id="UP001214638">
    <property type="component" value="Unassembled WGS sequence"/>
</dbReference>
<dbReference type="InterPro" id="IPR013041">
    <property type="entry name" value="Clathrin_app_Ig-like_sf"/>
</dbReference>
<dbReference type="PANTHER" id="PTHR10261:SF0">
    <property type="entry name" value="COATOMER SUBUNIT GAMMA-2"/>
    <property type="match status" value="1"/>
</dbReference>
<evidence type="ECO:0000256" key="7">
    <source>
        <dbReference type="ARBA" id="ARBA00022927"/>
    </source>
</evidence>
<keyword evidence="8 11" id="KW-0333">Golgi apparatus</keyword>